<feature type="compositionally biased region" description="Low complexity" evidence="5">
    <location>
        <begin position="317"/>
        <end position="331"/>
    </location>
</feature>
<dbReference type="InterPro" id="IPR001356">
    <property type="entry name" value="HD"/>
</dbReference>
<evidence type="ECO:0000256" key="3">
    <source>
        <dbReference type="PROSITE-ProRule" id="PRU00108"/>
    </source>
</evidence>
<dbReference type="Pfam" id="PF00046">
    <property type="entry name" value="Homeodomain"/>
    <property type="match status" value="1"/>
</dbReference>
<dbReference type="AlphaFoldDB" id="A0A6V8QJ39"/>
<dbReference type="PANTHER" id="PTHR24341">
    <property type="entry name" value="HOMEOBOX PROTEIN ENGRAILED"/>
    <property type="match status" value="1"/>
</dbReference>
<feature type="domain" description="Homeobox" evidence="6">
    <location>
        <begin position="55"/>
        <end position="121"/>
    </location>
</feature>
<evidence type="ECO:0000256" key="2">
    <source>
        <dbReference type="ARBA" id="ARBA00023242"/>
    </source>
</evidence>
<comment type="caution">
    <text evidence="7">The sequence shown here is derived from an EMBL/GenBank/DDBJ whole genome shotgun (WGS) entry which is preliminary data.</text>
</comment>
<dbReference type="OrthoDB" id="6159439at2759"/>
<feature type="DNA-binding region" description="Homeobox" evidence="3">
    <location>
        <begin position="57"/>
        <end position="122"/>
    </location>
</feature>
<evidence type="ECO:0000313" key="7">
    <source>
        <dbReference type="EMBL" id="GFP52487.1"/>
    </source>
</evidence>
<dbReference type="Proteomes" id="UP000517252">
    <property type="component" value="Unassembled WGS sequence"/>
</dbReference>
<evidence type="ECO:0000259" key="6">
    <source>
        <dbReference type="PROSITE" id="PS50071"/>
    </source>
</evidence>
<sequence length="524" mass="57469">MVHLSQSEWPAWTYSVAATDDFTQYAQLPDYSLLAESMKAYQAQHTHLVHHQQMTRTTESKPRLSKEEVDLLESEFQKNHKPNSSTKKALAESMRVDHARINVLAPALNWFQNRRAREKKENNIREYEARQRAEKEGTNPSETGLEGSDRKRSLGASSAPFPEPRQTSQAKEQSPDAPSQLSTTSESSTDAYEATSPVTPHIGSVSSHMFHHAEDEQHYFATDDAADEAVSPSKSEHEYVSALDSNMSFANASALDTMLSIEDATNSYANEFQDMDLERITSFLDQTALPNSPDRRLKSPCPTDIASRRNRQTPQLSINGSRSFSSGSRIGLDASRRSEQVGSMRRVVSTSGTGRVRKSSASSATPRSPFFQRNRSPMATGSAAPPTPNTPVVAESHNVNGGLFPLTTKYSSSALVQDPTLRTPPATPAFLESFAFNGNGTSYAMGSFGYSDDLDSSIQATAADYDSIKACSSQPTTPMFPYQMGAGYFSGYTNNSNYNWPYSSNAGESSSDFAVPYQSSMGML</sequence>
<protein>
    <submittedName>
        <fullName evidence="7">Homeobox protein HD-5</fullName>
    </submittedName>
</protein>
<organism evidence="7 8">
    <name type="scientific">Trichoderma asperellum</name>
    <name type="common">Filamentous fungus</name>
    <dbReference type="NCBI Taxonomy" id="101201"/>
    <lineage>
        <taxon>Eukaryota</taxon>
        <taxon>Fungi</taxon>
        <taxon>Dikarya</taxon>
        <taxon>Ascomycota</taxon>
        <taxon>Pezizomycotina</taxon>
        <taxon>Sordariomycetes</taxon>
        <taxon>Hypocreomycetidae</taxon>
        <taxon>Hypocreales</taxon>
        <taxon>Hypocreaceae</taxon>
        <taxon>Trichoderma</taxon>
    </lineage>
</organism>
<dbReference type="SMART" id="SM00389">
    <property type="entry name" value="HOX"/>
    <property type="match status" value="1"/>
</dbReference>
<keyword evidence="3 4" id="KW-0238">DNA-binding</keyword>
<dbReference type="InterPro" id="IPR009057">
    <property type="entry name" value="Homeodomain-like_sf"/>
</dbReference>
<dbReference type="GO" id="GO:0006357">
    <property type="term" value="P:regulation of transcription by RNA polymerase II"/>
    <property type="evidence" value="ECO:0007669"/>
    <property type="project" value="TreeGrafter"/>
</dbReference>
<evidence type="ECO:0000256" key="5">
    <source>
        <dbReference type="SAM" id="MobiDB-lite"/>
    </source>
</evidence>
<keyword evidence="2 3" id="KW-0539">Nucleus</keyword>
<feature type="region of interest" description="Disordered" evidence="5">
    <location>
        <begin position="122"/>
        <end position="204"/>
    </location>
</feature>
<keyword evidence="3 4" id="KW-0371">Homeobox</keyword>
<feature type="compositionally biased region" description="Polar residues" evidence="5">
    <location>
        <begin position="348"/>
        <end position="379"/>
    </location>
</feature>
<gene>
    <name evidence="7" type="ORF">TASIC1_0001063900</name>
</gene>
<evidence type="ECO:0000256" key="4">
    <source>
        <dbReference type="RuleBase" id="RU000682"/>
    </source>
</evidence>
<dbReference type="EMBL" id="BLZH01000001">
    <property type="protein sequence ID" value="GFP52487.1"/>
    <property type="molecule type" value="Genomic_DNA"/>
</dbReference>
<dbReference type="Gene3D" id="1.10.10.60">
    <property type="entry name" value="Homeodomain-like"/>
    <property type="match status" value="1"/>
</dbReference>
<feature type="compositionally biased region" description="Polar residues" evidence="5">
    <location>
        <begin position="165"/>
        <end position="190"/>
    </location>
</feature>
<proteinExistence type="predicted"/>
<dbReference type="GO" id="GO:0003677">
    <property type="term" value="F:DNA binding"/>
    <property type="evidence" value="ECO:0007669"/>
    <property type="project" value="UniProtKB-UniRule"/>
</dbReference>
<dbReference type="PROSITE" id="PS50071">
    <property type="entry name" value="HOMEOBOX_2"/>
    <property type="match status" value="1"/>
</dbReference>
<name>A0A6V8QJ39_TRIAP</name>
<dbReference type="SUPFAM" id="SSF46689">
    <property type="entry name" value="Homeodomain-like"/>
    <property type="match status" value="1"/>
</dbReference>
<reference evidence="7 8" key="1">
    <citation type="submission" date="2020-07" db="EMBL/GenBank/DDBJ databases">
        <title>Trichoderma asperellum IC-1 whole genome shotgun sequence.</title>
        <authorList>
            <person name="Kanamasa S."/>
            <person name="Takahashi H."/>
        </authorList>
    </citation>
    <scope>NUCLEOTIDE SEQUENCE [LARGE SCALE GENOMIC DNA]</scope>
    <source>
        <strain evidence="7 8">IC-1</strain>
    </source>
</reference>
<dbReference type="CDD" id="cd00086">
    <property type="entry name" value="homeodomain"/>
    <property type="match status" value="1"/>
</dbReference>
<comment type="subcellular location">
    <subcellularLocation>
        <location evidence="1 3 4">Nucleus</location>
    </subcellularLocation>
</comment>
<feature type="region of interest" description="Disordered" evidence="5">
    <location>
        <begin position="286"/>
        <end position="388"/>
    </location>
</feature>
<accession>A0A6V8QJ39</accession>
<evidence type="ECO:0000313" key="8">
    <source>
        <dbReference type="Proteomes" id="UP000517252"/>
    </source>
</evidence>
<evidence type="ECO:0000256" key="1">
    <source>
        <dbReference type="ARBA" id="ARBA00004123"/>
    </source>
</evidence>
<dbReference type="InterPro" id="IPR050720">
    <property type="entry name" value="Engrailed_Homeobox_TFs"/>
</dbReference>
<feature type="compositionally biased region" description="Basic and acidic residues" evidence="5">
    <location>
        <begin position="122"/>
        <end position="137"/>
    </location>
</feature>
<dbReference type="PANTHER" id="PTHR24341:SF6">
    <property type="entry name" value="HOMEOBOX PROTEIN INVECTED"/>
    <property type="match status" value="1"/>
</dbReference>
<dbReference type="GO" id="GO:0016586">
    <property type="term" value="C:RSC-type complex"/>
    <property type="evidence" value="ECO:0007669"/>
    <property type="project" value="TreeGrafter"/>
</dbReference>